<dbReference type="PROSITE" id="PS50268">
    <property type="entry name" value="CADHERIN_2"/>
    <property type="match status" value="1"/>
</dbReference>
<dbReference type="GO" id="GO:0016342">
    <property type="term" value="C:catenin complex"/>
    <property type="evidence" value="ECO:0007669"/>
    <property type="project" value="TreeGrafter"/>
</dbReference>
<keyword evidence="13" id="KW-1185">Reference proteome</keyword>
<evidence type="ECO:0000256" key="6">
    <source>
        <dbReference type="ARBA" id="ARBA00022889"/>
    </source>
</evidence>
<feature type="region of interest" description="Disordered" evidence="10">
    <location>
        <begin position="251"/>
        <end position="270"/>
    </location>
</feature>
<dbReference type="PANTHER" id="PTHR24027:SF80">
    <property type="entry name" value="CADHERIN-13"/>
    <property type="match status" value="1"/>
</dbReference>
<gene>
    <name evidence="12" type="ORF">IRJ41_010454</name>
</gene>
<dbReference type="InterPro" id="IPR002126">
    <property type="entry name" value="Cadherin-like_dom"/>
</dbReference>
<evidence type="ECO:0000256" key="5">
    <source>
        <dbReference type="ARBA" id="ARBA00022837"/>
    </source>
</evidence>
<dbReference type="GO" id="GO:0005912">
    <property type="term" value="C:adherens junction"/>
    <property type="evidence" value="ECO:0007669"/>
    <property type="project" value="TreeGrafter"/>
</dbReference>
<dbReference type="Proteomes" id="UP001059041">
    <property type="component" value="Linkage Group LG12"/>
</dbReference>
<dbReference type="InterPro" id="IPR015919">
    <property type="entry name" value="Cadherin-like_sf"/>
</dbReference>
<evidence type="ECO:0000256" key="8">
    <source>
        <dbReference type="ARBA" id="ARBA00023180"/>
    </source>
</evidence>
<feature type="domain" description="Cadherin" evidence="11">
    <location>
        <begin position="179"/>
        <end position="255"/>
    </location>
</feature>
<evidence type="ECO:0000313" key="13">
    <source>
        <dbReference type="Proteomes" id="UP001059041"/>
    </source>
</evidence>
<dbReference type="GO" id="GO:0000902">
    <property type="term" value="P:cell morphogenesis"/>
    <property type="evidence" value="ECO:0007669"/>
    <property type="project" value="TreeGrafter"/>
</dbReference>
<dbReference type="GO" id="GO:0034332">
    <property type="term" value="P:adherens junction organization"/>
    <property type="evidence" value="ECO:0007669"/>
    <property type="project" value="TreeGrafter"/>
</dbReference>
<sequence length="391" mass="43035">MTFTLVLVNENCILVFFYIYRDGICIQFNHDNPIGTVPTRVLKLNLHQMHLNGSFREGLLFDDCAENEGVEFEVSNPDFLLDENLNLVPRRDVIDSGDVMFIHGVNKHADDMAQVTIRGAPPRSPQTLREILGLSDLMPYRSKRSLLVPPMFVPENQRAPFPRSIGKVISPDMKADHIFRLTGKGADQDPKGVFSINRLTGEVAVSRALDREAIAYYHVSVLVEQTSESLSEEKPTGVQNVGLQLEEAVSLHPSRAGTGSGNESRQASRHHIRSNYTTANSNQSHMRSNHRRTASSVAQYGTYGERGEGNRARVFAGDIASPLCVLVTGSVGIEPHSGSWQQGRETLSTPTAGWHREILMKWGSSMTVLALMLTGGARLLTAGTEMCSGPP</sequence>
<evidence type="ECO:0000256" key="3">
    <source>
        <dbReference type="ARBA" id="ARBA00022685"/>
    </source>
</evidence>
<dbReference type="GO" id="GO:0007156">
    <property type="term" value="P:homophilic cell adhesion via plasma membrane adhesion molecules"/>
    <property type="evidence" value="ECO:0007669"/>
    <property type="project" value="InterPro"/>
</dbReference>
<organism evidence="12 13">
    <name type="scientific">Triplophysa rosa</name>
    <name type="common">Cave loach</name>
    <dbReference type="NCBI Taxonomy" id="992332"/>
    <lineage>
        <taxon>Eukaryota</taxon>
        <taxon>Metazoa</taxon>
        <taxon>Chordata</taxon>
        <taxon>Craniata</taxon>
        <taxon>Vertebrata</taxon>
        <taxon>Euteleostomi</taxon>
        <taxon>Actinopterygii</taxon>
        <taxon>Neopterygii</taxon>
        <taxon>Teleostei</taxon>
        <taxon>Ostariophysi</taxon>
        <taxon>Cypriniformes</taxon>
        <taxon>Nemacheilidae</taxon>
        <taxon>Triplophysa</taxon>
    </lineage>
</organism>
<evidence type="ECO:0000256" key="9">
    <source>
        <dbReference type="PROSITE-ProRule" id="PRU00043"/>
    </source>
</evidence>
<dbReference type="SUPFAM" id="SSF49313">
    <property type="entry name" value="Cadherin-like"/>
    <property type="match status" value="1"/>
</dbReference>
<proteinExistence type="predicted"/>
<keyword evidence="8" id="KW-0325">Glycoprotein</keyword>
<dbReference type="AlphaFoldDB" id="A0A9W7TTH1"/>
<evidence type="ECO:0000256" key="10">
    <source>
        <dbReference type="SAM" id="MobiDB-lite"/>
    </source>
</evidence>
<dbReference type="GO" id="GO:0044331">
    <property type="term" value="P:cell-cell adhesion mediated by cadherin"/>
    <property type="evidence" value="ECO:0007669"/>
    <property type="project" value="TreeGrafter"/>
</dbReference>
<keyword evidence="5 9" id="KW-0106">Calcium</keyword>
<evidence type="ECO:0000256" key="2">
    <source>
        <dbReference type="ARBA" id="ARBA00022475"/>
    </source>
</evidence>
<evidence type="ECO:0000256" key="1">
    <source>
        <dbReference type="ARBA" id="ARBA00004236"/>
    </source>
</evidence>
<keyword evidence="7" id="KW-0472">Membrane</keyword>
<dbReference type="Pfam" id="PF00028">
    <property type="entry name" value="Cadherin"/>
    <property type="match status" value="1"/>
</dbReference>
<comment type="caution">
    <text evidence="12">The sequence shown here is derived from an EMBL/GenBank/DDBJ whole genome shotgun (WGS) entry which is preliminary data.</text>
</comment>
<dbReference type="GO" id="GO:0005509">
    <property type="term" value="F:calcium ion binding"/>
    <property type="evidence" value="ECO:0007669"/>
    <property type="project" value="UniProtKB-UniRule"/>
</dbReference>
<dbReference type="FunFam" id="2.60.40.60:FF:000011">
    <property type="entry name" value="Cadherin 1"/>
    <property type="match status" value="1"/>
</dbReference>
<dbReference type="GO" id="GO:0016339">
    <property type="term" value="P:calcium-dependent cell-cell adhesion via plasma membrane cell adhesion molecules"/>
    <property type="evidence" value="ECO:0007669"/>
    <property type="project" value="TreeGrafter"/>
</dbReference>
<keyword evidence="4" id="KW-0677">Repeat</keyword>
<keyword evidence="3" id="KW-0165">Cleavage on pair of basic residues</keyword>
<dbReference type="GO" id="GO:0007043">
    <property type="term" value="P:cell-cell junction assembly"/>
    <property type="evidence" value="ECO:0007669"/>
    <property type="project" value="TreeGrafter"/>
</dbReference>
<dbReference type="CDD" id="cd11304">
    <property type="entry name" value="Cadherin_repeat"/>
    <property type="match status" value="1"/>
</dbReference>
<dbReference type="Gene3D" id="2.60.40.60">
    <property type="entry name" value="Cadherins"/>
    <property type="match status" value="1"/>
</dbReference>
<reference evidence="12" key="1">
    <citation type="submission" date="2021-02" db="EMBL/GenBank/DDBJ databases">
        <title>Comparative genomics reveals that relaxation of natural selection precedes convergent phenotypic evolution of cavefish.</title>
        <authorList>
            <person name="Peng Z."/>
        </authorList>
    </citation>
    <scope>NUCLEOTIDE SEQUENCE</scope>
    <source>
        <tissue evidence="12">Muscle</tissue>
    </source>
</reference>
<name>A0A9W7TTH1_TRIRA</name>
<protein>
    <submittedName>
        <fullName evidence="12">Cadherin-13</fullName>
    </submittedName>
</protein>
<keyword evidence="2" id="KW-1003">Cell membrane</keyword>
<dbReference type="EMBL" id="JAFHDT010000012">
    <property type="protein sequence ID" value="KAI7802451.1"/>
    <property type="molecule type" value="Genomic_DNA"/>
</dbReference>
<evidence type="ECO:0000259" key="11">
    <source>
        <dbReference type="PROSITE" id="PS50268"/>
    </source>
</evidence>
<dbReference type="GO" id="GO:0016477">
    <property type="term" value="P:cell migration"/>
    <property type="evidence" value="ECO:0007669"/>
    <property type="project" value="TreeGrafter"/>
</dbReference>
<dbReference type="GO" id="GO:0008013">
    <property type="term" value="F:beta-catenin binding"/>
    <property type="evidence" value="ECO:0007669"/>
    <property type="project" value="TreeGrafter"/>
</dbReference>
<evidence type="ECO:0000313" key="12">
    <source>
        <dbReference type="EMBL" id="KAI7802451.1"/>
    </source>
</evidence>
<dbReference type="InterPro" id="IPR039808">
    <property type="entry name" value="Cadherin"/>
</dbReference>
<evidence type="ECO:0000256" key="7">
    <source>
        <dbReference type="ARBA" id="ARBA00023136"/>
    </source>
</evidence>
<evidence type="ECO:0000256" key="4">
    <source>
        <dbReference type="ARBA" id="ARBA00022737"/>
    </source>
</evidence>
<keyword evidence="6" id="KW-0130">Cell adhesion</keyword>
<dbReference type="GO" id="GO:0045296">
    <property type="term" value="F:cadherin binding"/>
    <property type="evidence" value="ECO:0007669"/>
    <property type="project" value="TreeGrafter"/>
</dbReference>
<comment type="subcellular location">
    <subcellularLocation>
        <location evidence="1">Cell membrane</location>
    </subcellularLocation>
</comment>
<dbReference type="PANTHER" id="PTHR24027">
    <property type="entry name" value="CADHERIN-23"/>
    <property type="match status" value="1"/>
</dbReference>
<accession>A0A9W7TTH1</accession>